<dbReference type="Proteomes" id="UP000706031">
    <property type="component" value="Unassembled WGS sequence"/>
</dbReference>
<dbReference type="EMBL" id="JACLIC010000031">
    <property type="protein sequence ID" value="MBY0205290.1"/>
    <property type="molecule type" value="Genomic_DNA"/>
</dbReference>
<keyword evidence="2" id="KW-1185">Reference proteome</keyword>
<name>A0ABS7KMD6_9BACL</name>
<dbReference type="RefSeq" id="WP_221789809.1">
    <property type="nucleotide sequence ID" value="NZ_JACLIC010000031.1"/>
</dbReference>
<gene>
    <name evidence="1" type="ORF">H7T88_18865</name>
</gene>
<organism evidence="1 2">
    <name type="scientific">Paenibacillus cucumis</name>
    <name type="common">ex Kampfer et al. 2016</name>
    <dbReference type="NCBI Taxonomy" id="1776858"/>
    <lineage>
        <taxon>Bacteria</taxon>
        <taxon>Bacillati</taxon>
        <taxon>Bacillota</taxon>
        <taxon>Bacilli</taxon>
        <taxon>Bacillales</taxon>
        <taxon>Paenibacillaceae</taxon>
        <taxon>Paenibacillus</taxon>
    </lineage>
</organism>
<evidence type="ECO:0000313" key="2">
    <source>
        <dbReference type="Proteomes" id="UP000706031"/>
    </source>
</evidence>
<reference evidence="1 2" key="1">
    <citation type="submission" date="2020-08" db="EMBL/GenBank/DDBJ databases">
        <title>Fungal Genomes of the International Space Station.</title>
        <authorList>
            <person name="Seuylemezian A."/>
            <person name="Singh N.K."/>
            <person name="Wood J."/>
            <person name="Venkateswaran K."/>
        </authorList>
    </citation>
    <scope>NUCLEOTIDE SEQUENCE [LARGE SCALE GENOMIC DNA]</scope>
    <source>
        <strain evidence="1 2">S/N-304-OC-R4</strain>
    </source>
</reference>
<evidence type="ECO:0008006" key="3">
    <source>
        <dbReference type="Google" id="ProtNLM"/>
    </source>
</evidence>
<accession>A0ABS7KMD6</accession>
<evidence type="ECO:0000313" key="1">
    <source>
        <dbReference type="EMBL" id="MBY0205290.1"/>
    </source>
</evidence>
<sequence>MNTRWDIYECECGLGYAIRQEVDNEIEEPACPYCGGTNARLIQLKDGERIESTGANR</sequence>
<proteinExistence type="predicted"/>
<comment type="caution">
    <text evidence="1">The sequence shown here is derived from an EMBL/GenBank/DDBJ whole genome shotgun (WGS) entry which is preliminary data.</text>
</comment>
<protein>
    <recommendedName>
        <fullName evidence="3">Zinc ribbon domain-containing protein</fullName>
    </recommendedName>
</protein>